<keyword evidence="1" id="KW-0175">Coiled coil</keyword>
<dbReference type="InterPro" id="IPR041685">
    <property type="entry name" value="AAA_GajA/Old/RecF-like"/>
</dbReference>
<evidence type="ECO:0000256" key="1">
    <source>
        <dbReference type="SAM" id="Coils"/>
    </source>
</evidence>
<feature type="coiled-coil region" evidence="1">
    <location>
        <begin position="289"/>
        <end position="340"/>
    </location>
</feature>
<keyword evidence="4" id="KW-1185">Reference proteome</keyword>
<reference evidence="4" key="1">
    <citation type="journal article" date="2019" name="Int. J. Syst. Evol. Microbiol.">
        <title>The Global Catalogue of Microorganisms (GCM) 10K type strain sequencing project: providing services to taxonomists for standard genome sequencing and annotation.</title>
        <authorList>
            <consortium name="The Broad Institute Genomics Platform"/>
            <consortium name="The Broad Institute Genome Sequencing Center for Infectious Disease"/>
            <person name="Wu L."/>
            <person name="Ma J."/>
        </authorList>
    </citation>
    <scope>NUCLEOTIDE SEQUENCE [LARGE SCALE GENOMIC DNA]</scope>
    <source>
        <strain evidence="4">CECT 9128</strain>
    </source>
</reference>
<dbReference type="InterPro" id="IPR051396">
    <property type="entry name" value="Bact_Antivir_Def_Nuclease"/>
</dbReference>
<proteinExistence type="predicted"/>
<gene>
    <name evidence="3" type="ORF">ACFOS1_18160</name>
</gene>
<dbReference type="Proteomes" id="UP001595793">
    <property type="component" value="Unassembled WGS sequence"/>
</dbReference>
<dbReference type="InterPro" id="IPR027417">
    <property type="entry name" value="P-loop_NTPase"/>
</dbReference>
<organism evidence="3 4">
    <name type="scientific">Zunongwangia endophytica</name>
    <dbReference type="NCBI Taxonomy" id="1808945"/>
    <lineage>
        <taxon>Bacteria</taxon>
        <taxon>Pseudomonadati</taxon>
        <taxon>Bacteroidota</taxon>
        <taxon>Flavobacteriia</taxon>
        <taxon>Flavobacteriales</taxon>
        <taxon>Flavobacteriaceae</taxon>
        <taxon>Zunongwangia</taxon>
    </lineage>
</organism>
<dbReference type="RefSeq" id="WP_386270452.1">
    <property type="nucleotide sequence ID" value="NZ_JAUFPZ010000002.1"/>
</dbReference>
<evidence type="ECO:0000313" key="4">
    <source>
        <dbReference type="Proteomes" id="UP001595793"/>
    </source>
</evidence>
<feature type="domain" description="Endonuclease GajA/Old nuclease/RecF-like AAA" evidence="2">
    <location>
        <begin position="126"/>
        <end position="574"/>
    </location>
</feature>
<dbReference type="EMBL" id="JBHSAS010000032">
    <property type="protein sequence ID" value="MFC4029349.1"/>
    <property type="molecule type" value="Genomic_DNA"/>
</dbReference>
<dbReference type="PANTHER" id="PTHR43581:SF4">
    <property type="entry name" value="ATP_GTP PHOSPHATASE"/>
    <property type="match status" value="1"/>
</dbReference>
<evidence type="ECO:0000259" key="2">
    <source>
        <dbReference type="Pfam" id="PF13175"/>
    </source>
</evidence>
<name>A0ABV8HEK8_9FLAO</name>
<dbReference type="Gene3D" id="3.40.50.300">
    <property type="entry name" value="P-loop containing nucleotide triphosphate hydrolases"/>
    <property type="match status" value="1"/>
</dbReference>
<protein>
    <submittedName>
        <fullName evidence="3">AAA family ATPase</fullName>
    </submittedName>
</protein>
<evidence type="ECO:0000313" key="3">
    <source>
        <dbReference type="EMBL" id="MFC4029349.1"/>
    </source>
</evidence>
<dbReference type="SUPFAM" id="SSF52540">
    <property type="entry name" value="P-loop containing nucleoside triphosphate hydrolases"/>
    <property type="match status" value="1"/>
</dbReference>
<dbReference type="Pfam" id="PF13175">
    <property type="entry name" value="AAA_15"/>
    <property type="match status" value="1"/>
</dbReference>
<sequence>MAEEKIIRLNKVLRELNISLDRAIEYVNSKGYDIEARPTTKISQEIYSILKEEFQFETSKTELRDQIKAELEVNKYKNEILSEISLKPNFIGKRIDLSHMNTNDFVNELIQHENDINEGISYDYAISNFRRAKSKWSFNLSPITFLTGTNNSGKSSFLKSLLILEDYAESNNHFELSFNGPNYKKHKIDRLSNAINWEGLKNDDGDIKFEFRRFGFYVQLIFTPQVRDKQSMIKANLSKLKIRRLSDNSQFSMDRISEGQYQMYIEYDILSLNDEDSSYYALLQNMGMKTIFEKQIKELEEKRNKLNASDSKSIVLKQELNQHRKRLKEVNAKINNLESEQKNKFVLKPQFSLNEFRSDKLTLSNILQKVLSKYFEHNEKKIGNFDQKEELLKILNFGDRIMRSIKFNTHHLSPQRNSQTRLYLNENTSNDIYELINWHSENPLNPGDDPYTFIQDYMKVFNIGDDFRIKDIEGLASIIEIHENGDWRNIVDKGFGVGQLFAIIFRIGLCINDYDLDYGDIEYTHDNIKPIILIEEPEGNLHPGLQSKLADLFYEAYLDHGVRFIIETHSEYLIRRSQVLMSKWHGVDTGYEDRETRPFGAFYFDLEEGPYNMIYREDGKFENEFGPGFFDESSNLAFDIL</sequence>
<dbReference type="PANTHER" id="PTHR43581">
    <property type="entry name" value="ATP/GTP PHOSPHATASE"/>
    <property type="match status" value="1"/>
</dbReference>
<comment type="caution">
    <text evidence="3">The sequence shown here is derived from an EMBL/GenBank/DDBJ whole genome shotgun (WGS) entry which is preliminary data.</text>
</comment>
<accession>A0ABV8HEK8</accession>